<sequence>MYIFNQSTRYVTGVVYVDRLPVLLLSLVDCTTKLLGVPKLASGLGRVRHSRDDYLEFLLLAAQIVGLQVDVAIRKPGSLHRERWMSLFSWRLTADAPVNDILLIQRLHDYDDAVLGSTGLKMMLHHSWYMSPESATLALFSSLLSDKEKTDLVHTIQAD</sequence>
<reference evidence="3" key="1">
    <citation type="submission" date="2012-12" db="EMBL/GenBank/DDBJ databases">
        <authorList>
            <person name="Hellsten U."/>
            <person name="Grimwood J."/>
            <person name="Chapman J.A."/>
            <person name="Shapiro H."/>
            <person name="Aerts A."/>
            <person name="Otillar R.P."/>
            <person name="Terry A.Y."/>
            <person name="Boore J.L."/>
            <person name="Simakov O."/>
            <person name="Marletaz F."/>
            <person name="Cho S.-J."/>
            <person name="Edsinger-Gonzales E."/>
            <person name="Havlak P."/>
            <person name="Kuo D.-H."/>
            <person name="Larsson T."/>
            <person name="Lv J."/>
            <person name="Arendt D."/>
            <person name="Savage R."/>
            <person name="Osoegawa K."/>
            <person name="de Jong P."/>
            <person name="Lindberg D.R."/>
            <person name="Seaver E.C."/>
            <person name="Weisblat D.A."/>
            <person name="Putnam N.H."/>
            <person name="Grigoriev I.V."/>
            <person name="Rokhsar D.S."/>
        </authorList>
    </citation>
    <scope>NUCLEOTIDE SEQUENCE</scope>
</reference>
<reference evidence="1 3" key="2">
    <citation type="journal article" date="2013" name="Nature">
        <title>Insights into bilaterian evolution from three spiralian genomes.</title>
        <authorList>
            <person name="Simakov O."/>
            <person name="Marletaz F."/>
            <person name="Cho S.J."/>
            <person name="Edsinger-Gonzales E."/>
            <person name="Havlak P."/>
            <person name="Hellsten U."/>
            <person name="Kuo D.H."/>
            <person name="Larsson T."/>
            <person name="Lv J."/>
            <person name="Arendt D."/>
            <person name="Savage R."/>
            <person name="Osoegawa K."/>
            <person name="de Jong P."/>
            <person name="Grimwood J."/>
            <person name="Chapman J.A."/>
            <person name="Shapiro H."/>
            <person name="Aerts A."/>
            <person name="Otillar R.P."/>
            <person name="Terry A.Y."/>
            <person name="Boore J.L."/>
            <person name="Grigoriev I.V."/>
            <person name="Lindberg D.R."/>
            <person name="Seaver E.C."/>
            <person name="Weisblat D.A."/>
            <person name="Putnam N.H."/>
            <person name="Rokhsar D.S."/>
        </authorList>
    </citation>
    <scope>NUCLEOTIDE SEQUENCE</scope>
</reference>
<reference evidence="2" key="3">
    <citation type="submission" date="2015-06" db="UniProtKB">
        <authorList>
            <consortium name="EnsemblMetazoa"/>
        </authorList>
    </citation>
    <scope>IDENTIFICATION</scope>
</reference>
<dbReference type="InParanoid" id="T1ET54"/>
<proteinExistence type="predicted"/>
<dbReference type="EMBL" id="AMQM01001175">
    <property type="status" value="NOT_ANNOTATED_CDS"/>
    <property type="molecule type" value="Genomic_DNA"/>
</dbReference>
<protein>
    <submittedName>
        <fullName evidence="1 2">Uncharacterized protein</fullName>
    </submittedName>
</protein>
<dbReference type="RefSeq" id="XP_009023136.1">
    <property type="nucleotide sequence ID" value="XM_009024888.1"/>
</dbReference>
<dbReference type="GeneID" id="20199754"/>
<evidence type="ECO:0000313" key="1">
    <source>
        <dbReference type="EMBL" id="ESN99269.1"/>
    </source>
</evidence>
<evidence type="ECO:0000313" key="2">
    <source>
        <dbReference type="EnsemblMetazoa" id="HelroP162787"/>
    </source>
</evidence>
<dbReference type="HOGENOM" id="CLU_1662699_0_0_1"/>
<dbReference type="EnsemblMetazoa" id="HelroT162787">
    <property type="protein sequence ID" value="HelroP162787"/>
    <property type="gene ID" value="HelroG162787"/>
</dbReference>
<keyword evidence="3" id="KW-1185">Reference proteome</keyword>
<dbReference type="AlphaFoldDB" id="T1ET54"/>
<dbReference type="EMBL" id="KB097143">
    <property type="protein sequence ID" value="ESN99269.1"/>
    <property type="molecule type" value="Genomic_DNA"/>
</dbReference>
<name>T1ET54_HELRO</name>
<dbReference type="KEGG" id="hro:HELRODRAFT_162787"/>
<organism evidence="2 3">
    <name type="scientific">Helobdella robusta</name>
    <name type="common">Californian leech</name>
    <dbReference type="NCBI Taxonomy" id="6412"/>
    <lineage>
        <taxon>Eukaryota</taxon>
        <taxon>Metazoa</taxon>
        <taxon>Spiralia</taxon>
        <taxon>Lophotrochozoa</taxon>
        <taxon>Annelida</taxon>
        <taxon>Clitellata</taxon>
        <taxon>Hirudinea</taxon>
        <taxon>Rhynchobdellida</taxon>
        <taxon>Glossiphoniidae</taxon>
        <taxon>Helobdella</taxon>
    </lineage>
</organism>
<dbReference type="Proteomes" id="UP000015101">
    <property type="component" value="Unassembled WGS sequence"/>
</dbReference>
<evidence type="ECO:0000313" key="3">
    <source>
        <dbReference type="Proteomes" id="UP000015101"/>
    </source>
</evidence>
<gene>
    <name evidence="2" type="primary">20199754</name>
    <name evidence="1" type="ORF">HELRODRAFT_162787</name>
</gene>
<accession>T1ET54</accession>
<dbReference type="CTD" id="20199754"/>